<evidence type="ECO:0008006" key="4">
    <source>
        <dbReference type="Google" id="ProtNLM"/>
    </source>
</evidence>
<gene>
    <name evidence="2" type="ORF">DPMN_069769</name>
</gene>
<sequence length="107" mass="11683">MFLFHWRVLAALLRLCSQEVRDNFLDQRFDWRPCVVQATGSTQTTESMQTPGTDCCLAVQAIGSTQATESMQRPGPDLCMAVQTTGSTRATELIQGAGSDRSVVVEA</sequence>
<comment type="caution">
    <text evidence="2">The sequence shown here is derived from an EMBL/GenBank/DDBJ whole genome shotgun (WGS) entry which is preliminary data.</text>
</comment>
<dbReference type="Proteomes" id="UP000828390">
    <property type="component" value="Unassembled WGS sequence"/>
</dbReference>
<proteinExistence type="predicted"/>
<feature type="chain" id="PRO_5038580925" description="Secreted protein" evidence="1">
    <location>
        <begin position="19"/>
        <end position="107"/>
    </location>
</feature>
<keyword evidence="3" id="KW-1185">Reference proteome</keyword>
<name>A0A9D3Z4Y1_DREPO</name>
<feature type="signal peptide" evidence="1">
    <location>
        <begin position="1"/>
        <end position="18"/>
    </location>
</feature>
<organism evidence="2 3">
    <name type="scientific">Dreissena polymorpha</name>
    <name type="common">Zebra mussel</name>
    <name type="synonym">Mytilus polymorpha</name>
    <dbReference type="NCBI Taxonomy" id="45954"/>
    <lineage>
        <taxon>Eukaryota</taxon>
        <taxon>Metazoa</taxon>
        <taxon>Spiralia</taxon>
        <taxon>Lophotrochozoa</taxon>
        <taxon>Mollusca</taxon>
        <taxon>Bivalvia</taxon>
        <taxon>Autobranchia</taxon>
        <taxon>Heteroconchia</taxon>
        <taxon>Euheterodonta</taxon>
        <taxon>Imparidentia</taxon>
        <taxon>Neoheterodontei</taxon>
        <taxon>Myida</taxon>
        <taxon>Dreissenoidea</taxon>
        <taxon>Dreissenidae</taxon>
        <taxon>Dreissena</taxon>
    </lineage>
</organism>
<dbReference type="EMBL" id="JAIWYP010000014">
    <property type="protein sequence ID" value="KAH3710294.1"/>
    <property type="molecule type" value="Genomic_DNA"/>
</dbReference>
<accession>A0A9D3Z4Y1</accession>
<keyword evidence="1" id="KW-0732">Signal</keyword>
<evidence type="ECO:0000256" key="1">
    <source>
        <dbReference type="SAM" id="SignalP"/>
    </source>
</evidence>
<evidence type="ECO:0000313" key="3">
    <source>
        <dbReference type="Proteomes" id="UP000828390"/>
    </source>
</evidence>
<dbReference type="AlphaFoldDB" id="A0A9D3Z4Y1"/>
<reference evidence="2" key="2">
    <citation type="submission" date="2020-11" db="EMBL/GenBank/DDBJ databases">
        <authorList>
            <person name="McCartney M.A."/>
            <person name="Auch B."/>
            <person name="Kono T."/>
            <person name="Mallez S."/>
            <person name="Becker A."/>
            <person name="Gohl D.M."/>
            <person name="Silverstein K.A.T."/>
            <person name="Koren S."/>
            <person name="Bechman K.B."/>
            <person name="Herman A."/>
            <person name="Abrahante J.E."/>
            <person name="Garbe J."/>
        </authorList>
    </citation>
    <scope>NUCLEOTIDE SEQUENCE</scope>
    <source>
        <strain evidence="2">Duluth1</strain>
        <tissue evidence="2">Whole animal</tissue>
    </source>
</reference>
<reference evidence="2" key="1">
    <citation type="journal article" date="2019" name="bioRxiv">
        <title>The Genome of the Zebra Mussel, Dreissena polymorpha: A Resource for Invasive Species Research.</title>
        <authorList>
            <person name="McCartney M.A."/>
            <person name="Auch B."/>
            <person name="Kono T."/>
            <person name="Mallez S."/>
            <person name="Zhang Y."/>
            <person name="Obille A."/>
            <person name="Becker A."/>
            <person name="Abrahante J.E."/>
            <person name="Garbe J."/>
            <person name="Badalamenti J.P."/>
            <person name="Herman A."/>
            <person name="Mangelson H."/>
            <person name="Liachko I."/>
            <person name="Sullivan S."/>
            <person name="Sone E.D."/>
            <person name="Koren S."/>
            <person name="Silverstein K.A.T."/>
            <person name="Beckman K.B."/>
            <person name="Gohl D.M."/>
        </authorList>
    </citation>
    <scope>NUCLEOTIDE SEQUENCE</scope>
    <source>
        <strain evidence="2">Duluth1</strain>
        <tissue evidence="2">Whole animal</tissue>
    </source>
</reference>
<evidence type="ECO:0000313" key="2">
    <source>
        <dbReference type="EMBL" id="KAH3710294.1"/>
    </source>
</evidence>
<protein>
    <recommendedName>
        <fullName evidence="4">Secreted protein</fullName>
    </recommendedName>
</protein>